<dbReference type="PANTHER" id="PTHR30349:SF64">
    <property type="entry name" value="PROPHAGE INTEGRASE INTD-RELATED"/>
    <property type="match status" value="1"/>
</dbReference>
<keyword evidence="5" id="KW-1185">Reference proteome</keyword>
<dbReference type="STRING" id="1461322.OJ16_04295"/>
<dbReference type="OrthoDB" id="6388170at2"/>
<sequence>MSNVQAELNYDDFWLLDIEVDTLAKLKIIGKINEDTGETVLTPHLDPSSIKERYKKTKIIIAPDGSGVYPQSLYLVSKLRGNEKVKNTDSIAKALLLFTRFLDSTHSNQEDEDGNEIPAECLTYKSLSKYEEEGAPWRFAEFLKKNCRHRRSDGDEAWSLTTARAYMGAVLGFYKWMQKFGYLKNDDDHLVTHFSKGTYLYEGYDQHDMLTHTKSSTKREYEISNIMKEFPRADSTPIHKKLKPIPPEHLALFEEYIDGLPKPFALMFRLAIKTGTRIEELTHLPASNIGEADMSELDVIPIHLTKTKGSKPRNIEVPLYLYEELEQYKYSRQRERNALKRKHLFYSNSESVVEDYLFISNKGNAYSENTLEKHFSALRKLIQEVEPAWYYRVHDCRSTFATYWLFTESEARGVSYEFLMDELAELMGHESTTTTEKYIKFMNEYESKLRAAKRKNNKLNGGW</sequence>
<evidence type="ECO:0000259" key="3">
    <source>
        <dbReference type="PROSITE" id="PS51898"/>
    </source>
</evidence>
<dbReference type="Proteomes" id="UP000031672">
    <property type="component" value="Unassembled WGS sequence"/>
</dbReference>
<proteinExistence type="predicted"/>
<dbReference type="Gene3D" id="1.10.443.10">
    <property type="entry name" value="Intergrase catalytic core"/>
    <property type="match status" value="1"/>
</dbReference>
<organism evidence="4 5">
    <name type="scientific">Vibrio renipiscarius</name>
    <dbReference type="NCBI Taxonomy" id="1461322"/>
    <lineage>
        <taxon>Bacteria</taxon>
        <taxon>Pseudomonadati</taxon>
        <taxon>Pseudomonadota</taxon>
        <taxon>Gammaproteobacteria</taxon>
        <taxon>Vibrionales</taxon>
        <taxon>Vibrionaceae</taxon>
        <taxon>Vibrio</taxon>
    </lineage>
</organism>
<comment type="caution">
    <text evidence="4">The sequence shown here is derived from an EMBL/GenBank/DDBJ whole genome shotgun (WGS) entry which is preliminary data.</text>
</comment>
<keyword evidence="1" id="KW-0229">DNA integration</keyword>
<dbReference type="CDD" id="cd00397">
    <property type="entry name" value="DNA_BRE_C"/>
    <property type="match status" value="1"/>
</dbReference>
<dbReference type="Pfam" id="PF00589">
    <property type="entry name" value="Phage_integrase"/>
    <property type="match status" value="1"/>
</dbReference>
<dbReference type="SUPFAM" id="SSF56349">
    <property type="entry name" value="DNA breaking-rejoining enzymes"/>
    <property type="match status" value="1"/>
</dbReference>
<gene>
    <name evidence="4" type="ORF">OJ16_04295</name>
</gene>
<dbReference type="InterPro" id="IPR050090">
    <property type="entry name" value="Tyrosine_recombinase_XerCD"/>
</dbReference>
<evidence type="ECO:0000256" key="1">
    <source>
        <dbReference type="ARBA" id="ARBA00022908"/>
    </source>
</evidence>
<evidence type="ECO:0000256" key="2">
    <source>
        <dbReference type="ARBA" id="ARBA00023172"/>
    </source>
</evidence>
<evidence type="ECO:0000313" key="4">
    <source>
        <dbReference type="EMBL" id="KII80541.1"/>
    </source>
</evidence>
<dbReference type="GO" id="GO:0006310">
    <property type="term" value="P:DNA recombination"/>
    <property type="evidence" value="ECO:0007669"/>
    <property type="project" value="UniProtKB-KW"/>
</dbReference>
<dbReference type="InterPro" id="IPR002104">
    <property type="entry name" value="Integrase_catalytic"/>
</dbReference>
<dbReference type="RefSeq" id="WP_040987780.1">
    <property type="nucleotide sequence ID" value="NZ_JTKH01000006.1"/>
</dbReference>
<accession>A0A0C2NM38</accession>
<dbReference type="PANTHER" id="PTHR30349">
    <property type="entry name" value="PHAGE INTEGRASE-RELATED"/>
    <property type="match status" value="1"/>
</dbReference>
<reference evidence="4 5" key="1">
    <citation type="submission" date="2014-11" db="EMBL/GenBank/DDBJ databases">
        <title>Draft Genome Sequence of Vibrio piscirenalis strains CECT 8603T and CECT 8604, two marine Gammaproteobacterium isolated from cultured gilthead sea bream (Sparus aurata).</title>
        <authorList>
            <person name="Arahal D.R."/>
            <person name="Rodrigo-Torres L."/>
            <person name="Lucena T."/>
            <person name="Pujalte M.J."/>
        </authorList>
    </citation>
    <scope>NUCLEOTIDE SEQUENCE [LARGE SCALE GENOMIC DNA]</scope>
    <source>
        <strain evidence="4 5">DCR 1-4-2</strain>
    </source>
</reference>
<dbReference type="InterPro" id="IPR013762">
    <property type="entry name" value="Integrase-like_cat_sf"/>
</dbReference>
<dbReference type="GO" id="GO:0015074">
    <property type="term" value="P:DNA integration"/>
    <property type="evidence" value="ECO:0007669"/>
    <property type="project" value="UniProtKB-KW"/>
</dbReference>
<keyword evidence="2" id="KW-0233">DNA recombination</keyword>
<protein>
    <submittedName>
        <fullName evidence="4">Integrase</fullName>
    </submittedName>
</protein>
<name>A0A0C2K933_9VIBR</name>
<dbReference type="AlphaFoldDB" id="A0A0C2K933"/>
<feature type="domain" description="Tyr recombinase" evidence="3">
    <location>
        <begin position="240"/>
        <end position="454"/>
    </location>
</feature>
<dbReference type="GO" id="GO:0003677">
    <property type="term" value="F:DNA binding"/>
    <property type="evidence" value="ECO:0007669"/>
    <property type="project" value="InterPro"/>
</dbReference>
<dbReference type="InterPro" id="IPR011010">
    <property type="entry name" value="DNA_brk_join_enz"/>
</dbReference>
<accession>A0A0C2K933</accession>
<evidence type="ECO:0000313" key="5">
    <source>
        <dbReference type="Proteomes" id="UP000031672"/>
    </source>
</evidence>
<dbReference type="PROSITE" id="PS51898">
    <property type="entry name" value="TYR_RECOMBINASE"/>
    <property type="match status" value="1"/>
</dbReference>
<dbReference type="EMBL" id="JTKH01000006">
    <property type="protein sequence ID" value="KII80541.1"/>
    <property type="molecule type" value="Genomic_DNA"/>
</dbReference>